<dbReference type="PANTHER" id="PTHR43778:SF2">
    <property type="entry name" value="PYRUVATE CARBOXYLASE, MITOCHONDRIAL"/>
    <property type="match status" value="1"/>
</dbReference>
<dbReference type="PROSITE" id="PS00188">
    <property type="entry name" value="BIOTIN"/>
    <property type="match status" value="1"/>
</dbReference>
<dbReference type="GO" id="GO:0005524">
    <property type="term" value="F:ATP binding"/>
    <property type="evidence" value="ECO:0007669"/>
    <property type="project" value="UniProtKB-UniRule"/>
</dbReference>
<evidence type="ECO:0000256" key="1">
    <source>
        <dbReference type="ARBA" id="ARBA00001953"/>
    </source>
</evidence>
<keyword evidence="7 11" id="KW-0547">Nucleotide-binding</keyword>
<feature type="binding site" evidence="13">
    <location>
        <position position="913"/>
    </location>
    <ligand>
        <name>substrate</name>
    </ligand>
</feature>
<evidence type="ECO:0000256" key="9">
    <source>
        <dbReference type="ARBA" id="ARBA00023267"/>
    </source>
</evidence>
<feature type="domain" description="Pyruvate carboxyltransferase" evidence="19">
    <location>
        <begin position="568"/>
        <end position="837"/>
    </location>
</feature>
<evidence type="ECO:0000256" key="10">
    <source>
        <dbReference type="ARBA" id="ARBA00023268"/>
    </source>
</evidence>
<evidence type="ECO:0000259" key="19">
    <source>
        <dbReference type="PROSITE" id="PS50991"/>
    </source>
</evidence>
<dbReference type="FunFam" id="3.30.1490.20:FF:000018">
    <property type="entry name" value="Biotin carboxylase"/>
    <property type="match status" value="1"/>
</dbReference>
<evidence type="ECO:0000256" key="11">
    <source>
        <dbReference type="PIRNR" id="PIRNR001594"/>
    </source>
</evidence>
<dbReference type="Gene3D" id="3.10.600.10">
    <property type="entry name" value="pyruvate carboxylase f1077a mutant domain"/>
    <property type="match status" value="1"/>
</dbReference>
<accession>A0AAV2TVZ4</accession>
<keyword evidence="8 11" id="KW-0067">ATP-binding</keyword>
<keyword evidence="10" id="KW-0511">Multifunctional enzyme</keyword>
<feature type="binding site" evidence="13">
    <location>
        <position position="274"/>
    </location>
    <ligand>
        <name>ATP</name>
        <dbReference type="ChEBI" id="CHEBI:30616"/>
    </ligand>
</feature>
<dbReference type="InterPro" id="IPR005479">
    <property type="entry name" value="CPAse_ATP-bd"/>
</dbReference>
<proteinExistence type="predicted"/>
<evidence type="ECO:0000313" key="21">
    <source>
        <dbReference type="Proteomes" id="UP001497525"/>
    </source>
</evidence>
<organism evidence="20 21">
    <name type="scientific">Calicophoron daubneyi</name>
    <name type="common">Rumen fluke</name>
    <name type="synonym">Paramphistomum daubneyi</name>
    <dbReference type="NCBI Taxonomy" id="300641"/>
    <lineage>
        <taxon>Eukaryota</taxon>
        <taxon>Metazoa</taxon>
        <taxon>Spiralia</taxon>
        <taxon>Lophotrochozoa</taxon>
        <taxon>Platyhelminthes</taxon>
        <taxon>Trematoda</taxon>
        <taxon>Digenea</taxon>
        <taxon>Plagiorchiida</taxon>
        <taxon>Pronocephalata</taxon>
        <taxon>Paramphistomoidea</taxon>
        <taxon>Paramphistomidae</taxon>
        <taxon>Calicophoron</taxon>
    </lineage>
</organism>
<dbReference type="FunFam" id="3.30.470.20:FF:000012">
    <property type="entry name" value="Pyruvate carboxylase"/>
    <property type="match status" value="1"/>
</dbReference>
<dbReference type="InterPro" id="IPR005930">
    <property type="entry name" value="Pyruv_COase"/>
</dbReference>
<dbReference type="Gene3D" id="2.40.50.100">
    <property type="match status" value="1"/>
</dbReference>
<dbReference type="GO" id="GO:0005737">
    <property type="term" value="C:cytoplasm"/>
    <property type="evidence" value="ECO:0007669"/>
    <property type="project" value="TreeGrafter"/>
</dbReference>
<feature type="binding site" evidence="14">
    <location>
        <position position="577"/>
    </location>
    <ligand>
        <name>Mn(2+)</name>
        <dbReference type="ChEBI" id="CHEBI:29035"/>
    </ligand>
</feature>
<feature type="modified residue" description="N6-biotinyllysine" evidence="15">
    <location>
        <position position="1149"/>
    </location>
</feature>
<dbReference type="PIRSF" id="PIRSF001594">
    <property type="entry name" value="Pyruv_carbox"/>
    <property type="match status" value="1"/>
</dbReference>
<dbReference type="Pfam" id="PF02786">
    <property type="entry name" value="CPSase_L_D2"/>
    <property type="match status" value="1"/>
</dbReference>
<dbReference type="Gene3D" id="3.30.470.20">
    <property type="entry name" value="ATP-grasp fold, B domain"/>
    <property type="match status" value="1"/>
</dbReference>
<dbReference type="PANTHER" id="PTHR43778">
    <property type="entry name" value="PYRUVATE CARBOXYLASE"/>
    <property type="match status" value="1"/>
</dbReference>
<dbReference type="CDD" id="cd07937">
    <property type="entry name" value="DRE_TIM_PC_TC_5S"/>
    <property type="match status" value="1"/>
</dbReference>
<dbReference type="InterPro" id="IPR011761">
    <property type="entry name" value="ATP-grasp"/>
</dbReference>
<dbReference type="Proteomes" id="UP001497525">
    <property type="component" value="Unassembled WGS sequence"/>
</dbReference>
<dbReference type="AlphaFoldDB" id="A0AAV2TVZ4"/>
<dbReference type="InterPro" id="IPR011764">
    <property type="entry name" value="Biotin_carboxylation_dom"/>
</dbReference>
<evidence type="ECO:0000256" key="6">
    <source>
        <dbReference type="ARBA" id="ARBA00022723"/>
    </source>
</evidence>
<feature type="binding site" description="via carbamate group" evidence="14">
    <location>
        <position position="746"/>
    </location>
    <ligand>
        <name>Mn(2+)</name>
        <dbReference type="ChEBI" id="CHEBI:29035"/>
    </ligand>
</feature>
<dbReference type="InterPro" id="IPR055268">
    <property type="entry name" value="PCB-like"/>
</dbReference>
<evidence type="ECO:0000256" key="7">
    <source>
        <dbReference type="ARBA" id="ARBA00022741"/>
    </source>
</evidence>
<sequence length="1183" mass="130935">MSCRLFAARSFVPTFCKWQQCPYAAVRGLQTGPKKDIRTIKKLMVANRGEIAVRVFRACSEMGIKTVAIYSEQDGLQMHWQKADESYMIGKGLPPVSAYLNIPEIIQVAQENNVDAIHPGYGFLSERSEFAAACEKAGIIFIGPPSEVVRKMGDKVEARVAALDAKVLVVPGSPGPINTVKQAAAFCEEHGLPIILKAAYGGGGRGMRVVRDHEALPQSFELATNEAKAAFGDGAMFIEKYIERPRHVEVQIIGDKFGDVLHLFERDCSVQRRHQKVVEIAPAPNLDPAIRKGILTDAVRLAKSVGYENAGTVEFLYDQVSGKYYFIEVNARLQVEHTVSEEITGVDLVQTQIRVAEGYSLKELGLLQEKLKPFGYSIQCRVTTEDPAKHFQPDAGRIDAFRSAEGMGIRIDLAAAFPGAVITEHYDSLLVKVISKGQEFREAATKMLRALREFRIHGVKTNIPFLENVLKNERFLSGNLDTFFIDENPELFKLPTSKKRAQKLLKYVAEVLVNGASTPLATKLEPADKEAKLPEFDLKAPIPRGWRDILKEAGPEGFAKAVRRTPHLLLMDTTMRDAHQSLLATRIRTYDLAKIAPYVARNLPYFFSLENWGGATFDVSMRFLHECPWERLETLRSLIPNIPFQMLLRGANAVGYTNYPDNVVYEFCKIAHRLGMDVFRVFDSLNFLPNLVMGMDAAGKAGGVVEGCFCYTGDVSSPQEKKYTLDYYLSLTEQLVKAGTHILGIKDMAGQIKPKAAKLLISAIRDRYPDLPIHLHSHDTAGAGVASMLAAAEAGCDVVDVAVDSMSGLTSQPSMGAVVASLNDTKLDTGVPLREVSKYSAYWEQARRLYGPFECTVTMRSGNADVYENQIPGGQYTNLQFQSFSLGLGDQYEEVKQKYVIANKLLGNLIKVTPSSKIVGDLAQFMAQNHLTEEQVLEKAEELSFPSSVVGFLRGNIGFPYGGFPEPLRTKVLHGEKSYTERPGASLPSLDFAKLGKDLKEKHGREFEDYDVMSSAMYPKVFDDFEEFRSKYGPVDKLPTRIFLTGPKMGETFTVEIEKGKKLQIRTLAKSELRKNGEREIFFEMNGQQRSLLVQDKKALEGKHVHPKAQKGVKGSVGAPMPGDVVSIDVKEGDVVKKGQKLATLSAMKMGVAVAAPMDGKIVKVHVTKGMKVLGDDLLFEIQ</sequence>
<evidence type="ECO:0000256" key="3">
    <source>
        <dbReference type="ARBA" id="ARBA00013057"/>
    </source>
</evidence>
<dbReference type="GO" id="GO:0046872">
    <property type="term" value="F:metal ion binding"/>
    <property type="evidence" value="ECO:0007669"/>
    <property type="project" value="UniProtKB-KW"/>
</dbReference>
<evidence type="ECO:0000256" key="14">
    <source>
        <dbReference type="PIRSR" id="PIRSR001594-3"/>
    </source>
</evidence>
<dbReference type="FunFam" id="3.40.50.20:FF:000010">
    <property type="entry name" value="Propionyl-CoA carboxylase subunit alpha"/>
    <property type="match status" value="1"/>
</dbReference>
<dbReference type="InterPro" id="IPR013785">
    <property type="entry name" value="Aldolase_TIM"/>
</dbReference>
<name>A0AAV2TVZ4_CALDB</name>
<dbReference type="SMART" id="SM00878">
    <property type="entry name" value="Biotin_carb_C"/>
    <property type="match status" value="1"/>
</dbReference>
<dbReference type="Gene3D" id="3.20.20.70">
    <property type="entry name" value="Aldolase class I"/>
    <property type="match status" value="1"/>
</dbReference>
<dbReference type="GO" id="GO:0009374">
    <property type="term" value="F:biotin binding"/>
    <property type="evidence" value="ECO:0007669"/>
    <property type="project" value="UniProtKB-ARBA"/>
</dbReference>
<dbReference type="NCBIfam" id="NF006761">
    <property type="entry name" value="PRK09282.1"/>
    <property type="match status" value="1"/>
</dbReference>
<dbReference type="EC" id="6.4.1.1" evidence="3 11"/>
<keyword evidence="4" id="KW-0312">Gluconeogenesis</keyword>
<comment type="caution">
    <text evidence="20">The sequence shown here is derived from an EMBL/GenBank/DDBJ whole genome shotgun (WGS) entry which is preliminary data.</text>
</comment>
<evidence type="ECO:0000256" key="15">
    <source>
        <dbReference type="PIRSR" id="PIRSR001594-4"/>
    </source>
</evidence>
<dbReference type="InterPro" id="IPR001882">
    <property type="entry name" value="Biotin_BS"/>
</dbReference>
<feature type="domain" description="Lipoyl-binding" evidence="16">
    <location>
        <begin position="1108"/>
        <end position="1183"/>
    </location>
</feature>
<comment type="cofactor">
    <cofactor evidence="1 11">
        <name>biotin</name>
        <dbReference type="ChEBI" id="CHEBI:57586"/>
    </cofactor>
</comment>
<evidence type="ECO:0000256" key="5">
    <source>
        <dbReference type="ARBA" id="ARBA00022598"/>
    </source>
</evidence>
<evidence type="ECO:0000313" key="20">
    <source>
        <dbReference type="EMBL" id="CAL5140432.1"/>
    </source>
</evidence>
<evidence type="ECO:0000256" key="13">
    <source>
        <dbReference type="PIRSR" id="PIRSR001594-2"/>
    </source>
</evidence>
<dbReference type="InterPro" id="IPR011054">
    <property type="entry name" value="Rudment_hybrid_motif"/>
</dbReference>
<reference evidence="20" key="1">
    <citation type="submission" date="2024-06" db="EMBL/GenBank/DDBJ databases">
        <authorList>
            <person name="Liu X."/>
            <person name="Lenzi L."/>
            <person name="Haldenby T S."/>
            <person name="Uol C."/>
        </authorList>
    </citation>
    <scope>NUCLEOTIDE SEQUENCE</scope>
</reference>
<dbReference type="PROSITE" id="PS50968">
    <property type="entry name" value="BIOTINYL_LIPOYL"/>
    <property type="match status" value="1"/>
</dbReference>
<dbReference type="NCBIfam" id="TIGR01235">
    <property type="entry name" value="pyruv_carbox"/>
    <property type="match status" value="1"/>
</dbReference>
<feature type="active site" evidence="12">
    <location>
        <position position="332"/>
    </location>
</feature>
<dbReference type="PROSITE" id="PS50975">
    <property type="entry name" value="ATP_GRASP"/>
    <property type="match status" value="1"/>
</dbReference>
<keyword evidence="5 11" id="KW-0436">Ligase</keyword>
<dbReference type="NCBIfam" id="NF009554">
    <property type="entry name" value="PRK12999.1"/>
    <property type="match status" value="1"/>
</dbReference>
<feature type="binding site" evidence="13">
    <location>
        <position position="155"/>
    </location>
    <ligand>
        <name>ATP</name>
        <dbReference type="ChEBI" id="CHEBI:30616"/>
    </ligand>
</feature>
<dbReference type="SUPFAM" id="SSF51246">
    <property type="entry name" value="Rudiment single hybrid motif"/>
    <property type="match status" value="1"/>
</dbReference>
<feature type="domain" description="ATP-grasp" evidence="17">
    <location>
        <begin position="161"/>
        <end position="357"/>
    </location>
</feature>
<feature type="binding site" evidence="14">
    <location>
        <position position="776"/>
    </location>
    <ligand>
        <name>Mn(2+)</name>
        <dbReference type="ChEBI" id="CHEBI:29035"/>
    </ligand>
</feature>
<dbReference type="PROSITE" id="PS00867">
    <property type="entry name" value="CPSASE_2"/>
    <property type="match status" value="1"/>
</dbReference>
<dbReference type="InterPro" id="IPR005481">
    <property type="entry name" value="BC-like_N"/>
</dbReference>
<dbReference type="EMBL" id="CAXLJL010000723">
    <property type="protein sequence ID" value="CAL5140432.1"/>
    <property type="molecule type" value="Genomic_DNA"/>
</dbReference>
<dbReference type="SUPFAM" id="SSF52440">
    <property type="entry name" value="PreATP-grasp domain"/>
    <property type="match status" value="1"/>
</dbReference>
<dbReference type="InterPro" id="IPR011053">
    <property type="entry name" value="Single_hybrid_motif"/>
</dbReference>
<feature type="domain" description="Biotin carboxylation" evidence="18">
    <location>
        <begin position="39"/>
        <end position="490"/>
    </location>
</feature>
<dbReference type="Pfam" id="PF00364">
    <property type="entry name" value="Biotin_lipoyl"/>
    <property type="match status" value="1"/>
</dbReference>
<dbReference type="SUPFAM" id="SSF51569">
    <property type="entry name" value="Aldolase"/>
    <property type="match status" value="1"/>
</dbReference>
<dbReference type="InterPro" id="IPR016185">
    <property type="entry name" value="PreATP-grasp_dom_sf"/>
</dbReference>
<dbReference type="Pfam" id="PF00682">
    <property type="entry name" value="HMGL-like"/>
    <property type="match status" value="1"/>
</dbReference>
<keyword evidence="6 14" id="KW-0479">Metal-binding</keyword>
<evidence type="ECO:0000256" key="12">
    <source>
        <dbReference type="PIRSR" id="PIRSR001594-1"/>
    </source>
</evidence>
<feature type="binding site" evidence="13">
    <location>
        <position position="239"/>
    </location>
    <ligand>
        <name>ATP</name>
        <dbReference type="ChEBI" id="CHEBI:30616"/>
    </ligand>
</feature>
<dbReference type="PROSITE" id="PS50979">
    <property type="entry name" value="BC"/>
    <property type="match status" value="1"/>
</dbReference>
<dbReference type="InterPro" id="IPR005482">
    <property type="entry name" value="Biotin_COase_C"/>
</dbReference>
<feature type="modified residue" description="N6-carboxylysine" evidence="15">
    <location>
        <position position="746"/>
    </location>
</feature>
<dbReference type="FunFam" id="2.40.50.100:FF:000003">
    <property type="entry name" value="Acetyl-CoA carboxylase biotin carboxyl carrier protein"/>
    <property type="match status" value="1"/>
</dbReference>
<comment type="catalytic activity">
    <reaction evidence="11">
        <text>hydrogencarbonate + pyruvate + ATP = oxaloacetate + ADP + phosphate + H(+)</text>
        <dbReference type="Rhea" id="RHEA:20844"/>
        <dbReference type="ChEBI" id="CHEBI:15361"/>
        <dbReference type="ChEBI" id="CHEBI:15378"/>
        <dbReference type="ChEBI" id="CHEBI:16452"/>
        <dbReference type="ChEBI" id="CHEBI:17544"/>
        <dbReference type="ChEBI" id="CHEBI:30616"/>
        <dbReference type="ChEBI" id="CHEBI:43474"/>
        <dbReference type="ChEBI" id="CHEBI:456216"/>
        <dbReference type="EC" id="6.4.1.1"/>
    </reaction>
</comment>
<dbReference type="FunFam" id="3.20.20.70:FF:000033">
    <property type="entry name" value="Pyruvate carboxylase"/>
    <property type="match status" value="1"/>
</dbReference>
<keyword evidence="9 11" id="KW-0092">Biotin</keyword>
<evidence type="ECO:0000256" key="4">
    <source>
        <dbReference type="ARBA" id="ARBA00022432"/>
    </source>
</evidence>
<dbReference type="GO" id="GO:0006094">
    <property type="term" value="P:gluconeogenesis"/>
    <property type="evidence" value="ECO:0007669"/>
    <property type="project" value="UniProtKB-KW"/>
</dbReference>
<dbReference type="Pfam" id="PF02785">
    <property type="entry name" value="Biotin_carb_C"/>
    <property type="match status" value="1"/>
</dbReference>
<dbReference type="SUPFAM" id="SSF51230">
    <property type="entry name" value="Single hybrid motif"/>
    <property type="match status" value="1"/>
</dbReference>
<feature type="binding site" evidence="14">
    <location>
        <position position="778"/>
    </location>
    <ligand>
        <name>Mn(2+)</name>
        <dbReference type="ChEBI" id="CHEBI:29035"/>
    </ligand>
</feature>
<feature type="binding site" evidence="13">
    <location>
        <position position="649"/>
    </location>
    <ligand>
        <name>substrate</name>
    </ligand>
</feature>
<evidence type="ECO:0000259" key="18">
    <source>
        <dbReference type="PROSITE" id="PS50979"/>
    </source>
</evidence>
<dbReference type="InterPro" id="IPR000089">
    <property type="entry name" value="Biotin_lipoyl"/>
</dbReference>
<protein>
    <recommendedName>
        <fullName evidence="3 11">Pyruvate carboxylase</fullName>
        <ecNumber evidence="3 11">6.4.1.1</ecNumber>
    </recommendedName>
</protein>
<dbReference type="CDD" id="cd06850">
    <property type="entry name" value="biotinyl_domain"/>
    <property type="match status" value="1"/>
</dbReference>
<comment type="pathway">
    <text evidence="2">Carbohydrate biosynthesis; gluconeogenesis.</text>
</comment>
<evidence type="ECO:0000259" key="17">
    <source>
        <dbReference type="PROSITE" id="PS50975"/>
    </source>
</evidence>
<evidence type="ECO:0000256" key="2">
    <source>
        <dbReference type="ARBA" id="ARBA00004742"/>
    </source>
</evidence>
<dbReference type="SUPFAM" id="SSF56059">
    <property type="entry name" value="Glutathione synthetase ATP-binding domain-like"/>
    <property type="match status" value="1"/>
</dbReference>
<dbReference type="PROSITE" id="PS50991">
    <property type="entry name" value="PYR_CT"/>
    <property type="match status" value="1"/>
</dbReference>
<dbReference type="SUPFAM" id="SSF89000">
    <property type="entry name" value="post-HMGL domain-like"/>
    <property type="match status" value="1"/>
</dbReference>
<evidence type="ECO:0000256" key="8">
    <source>
        <dbReference type="ARBA" id="ARBA00022840"/>
    </source>
</evidence>
<comment type="function">
    <text evidence="11">Catalyzes a 2-step reaction, involving the ATP-dependent carboxylation of the covalently attached biotin in the first step and the transfer of the carboxyl group to pyruvate in the second.</text>
</comment>
<dbReference type="InterPro" id="IPR000891">
    <property type="entry name" value="PYR_CT"/>
</dbReference>
<dbReference type="Pfam" id="PF00289">
    <property type="entry name" value="Biotin_carb_N"/>
    <property type="match status" value="1"/>
</dbReference>
<evidence type="ECO:0000259" key="16">
    <source>
        <dbReference type="PROSITE" id="PS50968"/>
    </source>
</evidence>
<gene>
    <name evidence="20" type="ORF">CDAUBV1_LOCUS15752</name>
</gene>
<dbReference type="InterPro" id="IPR003379">
    <property type="entry name" value="Carboxylase_cons_dom"/>
</dbReference>
<dbReference type="Pfam" id="PF02436">
    <property type="entry name" value="PYC_OADA"/>
    <property type="match status" value="1"/>
</dbReference>
<dbReference type="GO" id="GO:0004736">
    <property type="term" value="F:pyruvate carboxylase activity"/>
    <property type="evidence" value="ECO:0007669"/>
    <property type="project" value="UniProtKB-EC"/>
</dbReference>